<evidence type="ECO:0000259" key="11">
    <source>
        <dbReference type="PROSITE" id="PS50111"/>
    </source>
</evidence>
<dbReference type="Proteomes" id="UP000321157">
    <property type="component" value="Unassembled WGS sequence"/>
</dbReference>
<keyword evidence="4 10" id="KW-1133">Transmembrane helix</keyword>
<keyword evidence="3 10" id="KW-0812">Transmembrane</keyword>
<dbReference type="SUPFAM" id="SSF58104">
    <property type="entry name" value="Methyl-accepting chemotaxis protein (MCP) signaling domain"/>
    <property type="match status" value="1"/>
</dbReference>
<dbReference type="InterPro" id="IPR004089">
    <property type="entry name" value="MCPsignal_dom"/>
</dbReference>
<evidence type="ECO:0000256" key="10">
    <source>
        <dbReference type="SAM" id="Phobius"/>
    </source>
</evidence>
<dbReference type="RefSeq" id="WP_170230287.1">
    <property type="nucleotide sequence ID" value="NZ_BJXX01000125.1"/>
</dbReference>
<keyword evidence="6 8" id="KW-0807">Transducer</keyword>
<evidence type="ECO:0000313" key="14">
    <source>
        <dbReference type="Proteomes" id="UP000321157"/>
    </source>
</evidence>
<evidence type="ECO:0000313" key="13">
    <source>
        <dbReference type="EMBL" id="GEN35300.1"/>
    </source>
</evidence>
<evidence type="ECO:0000256" key="4">
    <source>
        <dbReference type="ARBA" id="ARBA00022989"/>
    </source>
</evidence>
<evidence type="ECO:0000256" key="3">
    <source>
        <dbReference type="ARBA" id="ARBA00022692"/>
    </source>
</evidence>
<dbReference type="SUPFAM" id="SSF103190">
    <property type="entry name" value="Sensory domain-like"/>
    <property type="match status" value="1"/>
</dbReference>
<dbReference type="InterPro" id="IPR029151">
    <property type="entry name" value="Sensor-like_sf"/>
</dbReference>
<evidence type="ECO:0000256" key="7">
    <source>
        <dbReference type="ARBA" id="ARBA00029447"/>
    </source>
</evidence>
<dbReference type="SMART" id="SM00283">
    <property type="entry name" value="MA"/>
    <property type="match status" value="1"/>
</dbReference>
<feature type="domain" description="HAMP" evidence="12">
    <location>
        <begin position="205"/>
        <end position="258"/>
    </location>
</feature>
<comment type="subcellular location">
    <subcellularLocation>
        <location evidence="1">Cell membrane</location>
        <topology evidence="1">Multi-pass membrane protein</topology>
    </subcellularLocation>
</comment>
<dbReference type="PROSITE" id="PS50885">
    <property type="entry name" value="HAMP"/>
    <property type="match status" value="1"/>
</dbReference>
<dbReference type="CDD" id="cd06225">
    <property type="entry name" value="HAMP"/>
    <property type="match status" value="1"/>
</dbReference>
<dbReference type="PANTHER" id="PTHR32089:SF112">
    <property type="entry name" value="LYSOZYME-LIKE PROTEIN-RELATED"/>
    <property type="match status" value="1"/>
</dbReference>
<proteinExistence type="inferred from homology"/>
<keyword evidence="2" id="KW-1003">Cell membrane</keyword>
<feature type="transmembrane region" description="Helical" evidence="10">
    <location>
        <begin position="7"/>
        <end position="27"/>
    </location>
</feature>
<dbReference type="Gene3D" id="1.10.287.950">
    <property type="entry name" value="Methyl-accepting chemotaxis protein"/>
    <property type="match status" value="1"/>
</dbReference>
<name>A0A511V8T1_9BACL</name>
<keyword evidence="5 10" id="KW-0472">Membrane</keyword>
<dbReference type="SMART" id="SM00304">
    <property type="entry name" value="HAMP"/>
    <property type="match status" value="1"/>
</dbReference>
<keyword evidence="14" id="KW-1185">Reference proteome</keyword>
<dbReference type="InterPro" id="IPR033463">
    <property type="entry name" value="sCache_3"/>
</dbReference>
<dbReference type="PROSITE" id="PS50111">
    <property type="entry name" value="CHEMOTAXIS_TRANSDUC_2"/>
    <property type="match status" value="1"/>
</dbReference>
<evidence type="ECO:0000259" key="12">
    <source>
        <dbReference type="PROSITE" id="PS50885"/>
    </source>
</evidence>
<evidence type="ECO:0000256" key="2">
    <source>
        <dbReference type="ARBA" id="ARBA00022475"/>
    </source>
</evidence>
<sequence>MDNRKKIILCMLVSIFGLSGILSWISYVTTRNNLIESIDKKLVSDLQLGYKYIDTKMPGEWKIINNELYKGEVKINNNFEIVDEIGAMTEGNTVTIFQNNTRVATNVKTESGQRAVNTKVAPEVEEIVLKQKKRYIGQANVVGKINQTAYEPILDAQGNAIGIWYTGVPEEPYQKLAEKAALQNIFAALAAAVIFSAAFFLFIKRTLLIPLRKLRDSAHEIANYNLTAKLFNPKKKDEIAELGVAFQMMNKNLTRIVHNVMRGANQAAEASHELSEAAHQTGESSTQMAITVNEIAEGAGKQAEQATDILKNMEEAVKQTEQGTRYVEQTKENALQATRAAHEGEKAINEAIKHLSSVTKTVAFATDSIQKLGRRSDEIGGIITVITDISNQTNLLALNAAIEAARAGEAGKGFAVVADEVRKLAEQSHHAAQKITELITDIQAETSVTVRTMETNLQAVEEQVDIIQAGGRALQTIVAQVEQTETSVGEIQTIFSDLLENAARVLAAIKDITALVESSAAASEQAAASAEEQASTVEEVAATATALSELSEHLQSEVARFKVEAS</sequence>
<keyword evidence="9" id="KW-0175">Coiled coil</keyword>
<reference evidence="13 14" key="1">
    <citation type="submission" date="2019-07" db="EMBL/GenBank/DDBJ databases">
        <title>Whole genome shotgun sequence of Aneurinibacillus danicus NBRC 102444.</title>
        <authorList>
            <person name="Hosoyama A."/>
            <person name="Uohara A."/>
            <person name="Ohji S."/>
            <person name="Ichikawa N."/>
        </authorList>
    </citation>
    <scope>NUCLEOTIDE SEQUENCE [LARGE SCALE GENOMIC DNA]</scope>
    <source>
        <strain evidence="13 14">NBRC 102444</strain>
    </source>
</reference>
<dbReference type="Gene3D" id="1.10.8.500">
    <property type="entry name" value="HAMP domain in histidine kinase"/>
    <property type="match status" value="1"/>
</dbReference>
<dbReference type="GO" id="GO:0004888">
    <property type="term" value="F:transmembrane signaling receptor activity"/>
    <property type="evidence" value="ECO:0007669"/>
    <property type="project" value="InterPro"/>
</dbReference>
<comment type="caution">
    <text evidence="13">The sequence shown here is derived from an EMBL/GenBank/DDBJ whole genome shotgun (WGS) entry which is preliminary data.</text>
</comment>
<accession>A0A511V8T1</accession>
<dbReference type="Pfam" id="PF00015">
    <property type="entry name" value="MCPsignal"/>
    <property type="match status" value="1"/>
</dbReference>
<comment type="similarity">
    <text evidence="7">Belongs to the methyl-accepting chemotaxis (MCP) protein family.</text>
</comment>
<dbReference type="GO" id="GO:0007165">
    <property type="term" value="P:signal transduction"/>
    <property type="evidence" value="ECO:0007669"/>
    <property type="project" value="UniProtKB-KW"/>
</dbReference>
<dbReference type="PANTHER" id="PTHR32089">
    <property type="entry name" value="METHYL-ACCEPTING CHEMOTAXIS PROTEIN MCPB"/>
    <property type="match status" value="1"/>
</dbReference>
<gene>
    <name evidence="13" type="primary">tlpC</name>
    <name evidence="13" type="ORF">ADA01nite_27600</name>
</gene>
<protein>
    <submittedName>
        <fullName evidence="13">Methyl-accepting chemotaxis protein TlpC</fullName>
    </submittedName>
</protein>
<dbReference type="InterPro" id="IPR004090">
    <property type="entry name" value="Chemotax_Me-accpt_rcpt"/>
</dbReference>
<dbReference type="Pfam" id="PF17202">
    <property type="entry name" value="sCache_3_3"/>
    <property type="match status" value="1"/>
</dbReference>
<dbReference type="GO" id="GO:0005886">
    <property type="term" value="C:plasma membrane"/>
    <property type="evidence" value="ECO:0007669"/>
    <property type="project" value="UniProtKB-SubCell"/>
</dbReference>
<dbReference type="EMBL" id="BJXX01000125">
    <property type="protein sequence ID" value="GEN35300.1"/>
    <property type="molecule type" value="Genomic_DNA"/>
</dbReference>
<organism evidence="13 14">
    <name type="scientific">Aneurinibacillus danicus</name>
    <dbReference type="NCBI Taxonomy" id="267746"/>
    <lineage>
        <taxon>Bacteria</taxon>
        <taxon>Bacillati</taxon>
        <taxon>Bacillota</taxon>
        <taxon>Bacilli</taxon>
        <taxon>Bacillales</taxon>
        <taxon>Paenibacillaceae</taxon>
        <taxon>Aneurinibacillus group</taxon>
        <taxon>Aneurinibacillus</taxon>
    </lineage>
</organism>
<evidence type="ECO:0000256" key="5">
    <source>
        <dbReference type="ARBA" id="ARBA00023136"/>
    </source>
</evidence>
<dbReference type="InterPro" id="IPR003660">
    <property type="entry name" value="HAMP_dom"/>
</dbReference>
<feature type="domain" description="Methyl-accepting transducer" evidence="11">
    <location>
        <begin position="277"/>
        <end position="541"/>
    </location>
</feature>
<dbReference type="Pfam" id="PF00672">
    <property type="entry name" value="HAMP"/>
    <property type="match status" value="1"/>
</dbReference>
<evidence type="ECO:0000256" key="8">
    <source>
        <dbReference type="PROSITE-ProRule" id="PRU00284"/>
    </source>
</evidence>
<feature type="transmembrane region" description="Helical" evidence="10">
    <location>
        <begin position="185"/>
        <end position="203"/>
    </location>
</feature>
<evidence type="ECO:0000256" key="6">
    <source>
        <dbReference type="ARBA" id="ARBA00023224"/>
    </source>
</evidence>
<evidence type="ECO:0000256" key="9">
    <source>
        <dbReference type="SAM" id="Coils"/>
    </source>
</evidence>
<dbReference type="AlphaFoldDB" id="A0A511V8T1"/>
<dbReference type="PRINTS" id="PR00260">
    <property type="entry name" value="CHEMTRNSDUCR"/>
</dbReference>
<feature type="coiled-coil region" evidence="9">
    <location>
        <begin position="296"/>
        <end position="323"/>
    </location>
</feature>
<dbReference type="CDD" id="cd11386">
    <property type="entry name" value="MCP_signal"/>
    <property type="match status" value="1"/>
</dbReference>
<dbReference type="GO" id="GO:0006935">
    <property type="term" value="P:chemotaxis"/>
    <property type="evidence" value="ECO:0007669"/>
    <property type="project" value="InterPro"/>
</dbReference>
<evidence type="ECO:0000256" key="1">
    <source>
        <dbReference type="ARBA" id="ARBA00004651"/>
    </source>
</evidence>